<dbReference type="Pfam" id="PF07327">
    <property type="entry name" value="Neuroparsin"/>
    <property type="match status" value="1"/>
</dbReference>
<comment type="caution">
    <text evidence="1">The sequence shown here is derived from an EMBL/GenBank/DDBJ whole genome shotgun (WGS) entry which is preliminary data.</text>
</comment>
<reference evidence="1 2" key="1">
    <citation type="journal article" date="2024" name="BMC Genomics">
        <title>Genome assembly of redclaw crayfish (Cherax quadricarinatus) provides insights into its immune adaptation and hypoxia tolerance.</title>
        <authorList>
            <person name="Liu Z."/>
            <person name="Zheng J."/>
            <person name="Li H."/>
            <person name="Fang K."/>
            <person name="Wang S."/>
            <person name="He J."/>
            <person name="Zhou D."/>
            <person name="Weng S."/>
            <person name="Chi M."/>
            <person name="Gu Z."/>
            <person name="He J."/>
            <person name="Li F."/>
            <person name="Wang M."/>
        </authorList>
    </citation>
    <scope>NUCLEOTIDE SEQUENCE [LARGE SCALE GENOMIC DNA]</scope>
    <source>
        <strain evidence="1">ZL_2023a</strain>
    </source>
</reference>
<evidence type="ECO:0008006" key="3">
    <source>
        <dbReference type="Google" id="ProtNLM"/>
    </source>
</evidence>
<accession>A0AAW0XDF2</accession>
<sequence>SKGQEASVTQAEFPVLLPVTSTTANTTQTSITSITPTYTTRITLTTTTATTMRPSSFLTTSIVVLVVVVLQEAAAAPRCNRQGTRTPSLNCKYGTVADWCGNRVCAKGPGETCGGDWGEKGACVAGTYCSCGFCSCGYCTGCAANLDCWFGHFC</sequence>
<organism evidence="1 2">
    <name type="scientific">Cherax quadricarinatus</name>
    <name type="common">Australian red claw crayfish</name>
    <dbReference type="NCBI Taxonomy" id="27406"/>
    <lineage>
        <taxon>Eukaryota</taxon>
        <taxon>Metazoa</taxon>
        <taxon>Ecdysozoa</taxon>
        <taxon>Arthropoda</taxon>
        <taxon>Crustacea</taxon>
        <taxon>Multicrustacea</taxon>
        <taxon>Malacostraca</taxon>
        <taxon>Eumalacostraca</taxon>
        <taxon>Eucarida</taxon>
        <taxon>Decapoda</taxon>
        <taxon>Pleocyemata</taxon>
        <taxon>Astacidea</taxon>
        <taxon>Parastacoidea</taxon>
        <taxon>Parastacidae</taxon>
        <taxon>Cherax</taxon>
    </lineage>
</organism>
<dbReference type="Proteomes" id="UP001445076">
    <property type="component" value="Unassembled WGS sequence"/>
</dbReference>
<dbReference type="AlphaFoldDB" id="A0AAW0XDF2"/>
<dbReference type="Gene3D" id="4.10.40.20">
    <property type="match status" value="1"/>
</dbReference>
<dbReference type="InterPro" id="IPR010850">
    <property type="entry name" value="Neuroparsin"/>
</dbReference>
<dbReference type="EMBL" id="JARKIK010000039">
    <property type="protein sequence ID" value="KAK8738369.1"/>
    <property type="molecule type" value="Genomic_DNA"/>
</dbReference>
<feature type="non-terminal residue" evidence="1">
    <location>
        <position position="1"/>
    </location>
</feature>
<name>A0AAW0XDF2_CHEQU</name>
<keyword evidence="2" id="KW-1185">Reference proteome</keyword>
<proteinExistence type="predicted"/>
<evidence type="ECO:0000313" key="1">
    <source>
        <dbReference type="EMBL" id="KAK8738369.1"/>
    </source>
</evidence>
<evidence type="ECO:0000313" key="2">
    <source>
        <dbReference type="Proteomes" id="UP001445076"/>
    </source>
</evidence>
<protein>
    <recommendedName>
        <fullName evidence="3">Neuroparsin</fullName>
    </recommendedName>
</protein>
<gene>
    <name evidence="1" type="ORF">OTU49_003833</name>
</gene>